<accession>A0AAU9DK05</accession>
<geneLocation type="plasmid" evidence="1 2">
    <name>pFA1</name>
</geneLocation>
<evidence type="ECO:0000313" key="1">
    <source>
        <dbReference type="EMBL" id="BDD11575.1"/>
    </source>
</evidence>
<organism evidence="1 2">
    <name type="scientific">Fulvitalea axinellae</name>
    <dbReference type="NCBI Taxonomy" id="1182444"/>
    <lineage>
        <taxon>Bacteria</taxon>
        <taxon>Pseudomonadati</taxon>
        <taxon>Bacteroidota</taxon>
        <taxon>Cytophagia</taxon>
        <taxon>Cytophagales</taxon>
        <taxon>Persicobacteraceae</taxon>
        <taxon>Fulvitalea</taxon>
    </lineage>
</organism>
<evidence type="ECO:0000313" key="2">
    <source>
        <dbReference type="Proteomes" id="UP001348817"/>
    </source>
</evidence>
<protein>
    <submittedName>
        <fullName evidence="1">Uncharacterized protein</fullName>
    </submittedName>
</protein>
<sequence>MAIMATYGFYSHQYEKSYYDKYICNFKLSLTGIVIGKNGIPIGNKAWLIIDVKESNYQDYDERDSIEYVSAILKGKSAIVQCQVSSDYKFGDSIILKSRACQPPLLENYRNGQLVKSTWVALSFNNYLKQKTIQELISIR</sequence>
<dbReference type="Proteomes" id="UP001348817">
    <property type="component" value="Plasmid pFA1"/>
</dbReference>
<dbReference type="RefSeq" id="WP_338394708.1">
    <property type="nucleotide sequence ID" value="NZ_AP025315.1"/>
</dbReference>
<gene>
    <name evidence="1" type="ORF">FUAX_40070</name>
</gene>
<keyword evidence="2" id="KW-1185">Reference proteome</keyword>
<proteinExistence type="predicted"/>
<reference evidence="1 2" key="1">
    <citation type="submission" date="2021-12" db="EMBL/GenBank/DDBJ databases">
        <title>Genome sequencing of bacteria with rrn-lacking chromosome and rrn-plasmid.</title>
        <authorList>
            <person name="Anda M."/>
            <person name="Iwasaki W."/>
        </authorList>
    </citation>
    <scope>NUCLEOTIDE SEQUENCE [LARGE SCALE GENOMIC DNA]</scope>
    <source>
        <strain evidence="1 2">DSM 100852</strain>
        <plasmid evidence="1 2">pFA1</plasmid>
    </source>
</reference>
<keyword evidence="1" id="KW-0614">Plasmid</keyword>
<name>A0AAU9DK05_9BACT</name>
<dbReference type="AlphaFoldDB" id="A0AAU9DK05"/>
<dbReference type="KEGG" id="fax:FUAX_40070"/>
<dbReference type="EMBL" id="AP025315">
    <property type="protein sequence ID" value="BDD11575.1"/>
    <property type="molecule type" value="Genomic_DNA"/>
</dbReference>